<accession>A0A9P5N4C1</accession>
<comment type="caution">
    <text evidence="1">The sequence shown here is derived from an EMBL/GenBank/DDBJ whole genome shotgun (WGS) entry which is preliminary data.</text>
</comment>
<sequence length="858" mass="95902">MIALFGTLSVSDPPCQFKSPLAQHMDKREPRAWWGFILQMVRDKKRVTGILKECDLYWLMRARVSEASLIDLNVYAGDGDSDARLMAARERYLTMDVNSVSADDHVPYLNALLFLKREDATMEAVAWLCHLMKRDIYCTPGLLEVLWGVVLNADKALLPGHLKEKIMDVISQRLTLPINFSEEARARFTSLPPESEPDTPDKHPSFCLTASDLARQVVRILFPRVTPSLSGTASQLAIQDWAYSETQRMFSPSANIEFRWQNLVYLALTNTRSSLHTLSTLPTFPTVDSYRPSAVDFRLVAAIALIERVTNAYGVSSDLHGVIRALWVSWVDVANNDAQAHCAVVRPLLGAFFRVAARTRDTSLVTSCVHLASVGFWQFDLGDDAARQQAQLLAVEYLAAAVVSGNTLWERIVAELPPHMVFPQWQPMLLSRTILRIVRMDAQRAVEVFQLWRRYLPVPDVSAPLGLMLVQEGRADLAIPILANVNFTGPFLGAILRPLSKQRNQYIDLELAAILAKALLNIFTSEAPPRTAASRRYMTWVLLALTCSGQAPAAVSTFKNVYTRHPGFFNANAVRTFLRTLLRHRQFSGAAEIANLFPHTHWRQFVLLGLAQRGGAPRVERRLGRPVRPRWLAAVVASVRLGRRHPAAGLLRHWITRRSRTEADVRNGLKVLMYARGIRLALRVYSRMRMLHDTGMQTALGNVILDGGVSHANSRGNRNVSGVLRALCLLVQEHGFVPDRVTTNIIVKAVLRWPAVLDAALVRRLFDYFVSSGYPGEGVGVPFVSGDAAMKEAGVILGTPIPMPKSKISFTRHVEPLYKMFIKALYLRKDVAGARKIVGILKEAEKIEAGRIASKRRD</sequence>
<reference evidence="1" key="2">
    <citation type="journal article" date="2020" name="Nat. Commun.">
        <title>Large-scale genome sequencing of mycorrhizal fungi provides insights into the early evolution of symbiotic traits.</title>
        <authorList>
            <person name="Miyauchi S."/>
            <person name="Kiss E."/>
            <person name="Kuo A."/>
            <person name="Drula E."/>
            <person name="Kohler A."/>
            <person name="Sanchez-Garcia M."/>
            <person name="Morin E."/>
            <person name="Andreopoulos B."/>
            <person name="Barry K.W."/>
            <person name="Bonito G."/>
            <person name="Buee M."/>
            <person name="Carver A."/>
            <person name="Chen C."/>
            <person name="Cichocki N."/>
            <person name="Clum A."/>
            <person name="Culley D."/>
            <person name="Crous P.W."/>
            <person name="Fauchery L."/>
            <person name="Girlanda M."/>
            <person name="Hayes R.D."/>
            <person name="Keri Z."/>
            <person name="LaButti K."/>
            <person name="Lipzen A."/>
            <person name="Lombard V."/>
            <person name="Magnuson J."/>
            <person name="Maillard F."/>
            <person name="Murat C."/>
            <person name="Nolan M."/>
            <person name="Ohm R.A."/>
            <person name="Pangilinan J."/>
            <person name="Pereira M.F."/>
            <person name="Perotto S."/>
            <person name="Peter M."/>
            <person name="Pfister S."/>
            <person name="Riley R."/>
            <person name="Sitrit Y."/>
            <person name="Stielow J.B."/>
            <person name="Szollosi G."/>
            <person name="Zifcakova L."/>
            <person name="Stursova M."/>
            <person name="Spatafora J.W."/>
            <person name="Tedersoo L."/>
            <person name="Vaario L.M."/>
            <person name="Yamada A."/>
            <person name="Yan M."/>
            <person name="Wang P."/>
            <person name="Xu J."/>
            <person name="Bruns T."/>
            <person name="Baldrian P."/>
            <person name="Vilgalys R."/>
            <person name="Dunand C."/>
            <person name="Henrissat B."/>
            <person name="Grigoriev I.V."/>
            <person name="Hibbett D."/>
            <person name="Nagy L.G."/>
            <person name="Martin F.M."/>
        </authorList>
    </citation>
    <scope>NUCLEOTIDE SEQUENCE</scope>
    <source>
        <strain evidence="1">Prilba</strain>
    </source>
</reference>
<protein>
    <submittedName>
        <fullName evidence="1">Uncharacterized protein</fullName>
    </submittedName>
</protein>
<name>A0A9P5N4C1_9AGAM</name>
<evidence type="ECO:0000313" key="2">
    <source>
        <dbReference type="Proteomes" id="UP000759537"/>
    </source>
</evidence>
<organism evidence="1 2">
    <name type="scientific">Russula ochroleuca</name>
    <dbReference type="NCBI Taxonomy" id="152965"/>
    <lineage>
        <taxon>Eukaryota</taxon>
        <taxon>Fungi</taxon>
        <taxon>Dikarya</taxon>
        <taxon>Basidiomycota</taxon>
        <taxon>Agaricomycotina</taxon>
        <taxon>Agaricomycetes</taxon>
        <taxon>Russulales</taxon>
        <taxon>Russulaceae</taxon>
        <taxon>Russula</taxon>
    </lineage>
</organism>
<reference evidence="1" key="1">
    <citation type="submission" date="2019-10" db="EMBL/GenBank/DDBJ databases">
        <authorList>
            <consortium name="DOE Joint Genome Institute"/>
            <person name="Kuo A."/>
            <person name="Miyauchi S."/>
            <person name="Kiss E."/>
            <person name="Drula E."/>
            <person name="Kohler A."/>
            <person name="Sanchez-Garcia M."/>
            <person name="Andreopoulos B."/>
            <person name="Barry K.W."/>
            <person name="Bonito G."/>
            <person name="Buee M."/>
            <person name="Carver A."/>
            <person name="Chen C."/>
            <person name="Cichocki N."/>
            <person name="Clum A."/>
            <person name="Culley D."/>
            <person name="Crous P.W."/>
            <person name="Fauchery L."/>
            <person name="Girlanda M."/>
            <person name="Hayes R."/>
            <person name="Keri Z."/>
            <person name="LaButti K."/>
            <person name="Lipzen A."/>
            <person name="Lombard V."/>
            <person name="Magnuson J."/>
            <person name="Maillard F."/>
            <person name="Morin E."/>
            <person name="Murat C."/>
            <person name="Nolan M."/>
            <person name="Ohm R."/>
            <person name="Pangilinan J."/>
            <person name="Pereira M."/>
            <person name="Perotto S."/>
            <person name="Peter M."/>
            <person name="Riley R."/>
            <person name="Sitrit Y."/>
            <person name="Stielow B."/>
            <person name="Szollosi G."/>
            <person name="Zifcakova L."/>
            <person name="Stursova M."/>
            <person name="Spatafora J.W."/>
            <person name="Tedersoo L."/>
            <person name="Vaario L.-M."/>
            <person name="Yamada A."/>
            <person name="Yan M."/>
            <person name="Wang P."/>
            <person name="Xu J."/>
            <person name="Bruns T."/>
            <person name="Baldrian P."/>
            <person name="Vilgalys R."/>
            <person name="Henrissat B."/>
            <person name="Grigoriev I.V."/>
            <person name="Hibbett D."/>
            <person name="Nagy L.G."/>
            <person name="Martin F.M."/>
        </authorList>
    </citation>
    <scope>NUCLEOTIDE SEQUENCE</scope>
    <source>
        <strain evidence="1">Prilba</strain>
    </source>
</reference>
<proteinExistence type="predicted"/>
<keyword evidence="2" id="KW-1185">Reference proteome</keyword>
<dbReference type="EMBL" id="WHVB01000002">
    <property type="protein sequence ID" value="KAF8486028.1"/>
    <property type="molecule type" value="Genomic_DNA"/>
</dbReference>
<gene>
    <name evidence="1" type="ORF">DFH94DRAFT_623004</name>
</gene>
<dbReference type="OrthoDB" id="2565179at2759"/>
<evidence type="ECO:0000313" key="1">
    <source>
        <dbReference type="EMBL" id="KAF8486028.1"/>
    </source>
</evidence>
<dbReference type="AlphaFoldDB" id="A0A9P5N4C1"/>
<dbReference type="Proteomes" id="UP000759537">
    <property type="component" value="Unassembled WGS sequence"/>
</dbReference>